<comment type="similarity">
    <text evidence="1 13 17">Belongs to the NAD-dependent glycerol-3-phosphate dehydrogenase family.</text>
</comment>
<dbReference type="GO" id="GO:0046167">
    <property type="term" value="P:glycerol-3-phosphate biosynthetic process"/>
    <property type="evidence" value="ECO:0007669"/>
    <property type="project" value="UniProtKB-UniRule"/>
</dbReference>
<feature type="binding site" evidence="13">
    <location>
        <position position="256"/>
    </location>
    <ligand>
        <name>sn-glycerol 3-phosphate</name>
        <dbReference type="ChEBI" id="CHEBI:57597"/>
    </ligand>
</feature>
<keyword evidence="4 13" id="KW-0560">Oxidoreductase</keyword>
<evidence type="ECO:0000313" key="20">
    <source>
        <dbReference type="EMBL" id="MBS5146474.1"/>
    </source>
</evidence>
<feature type="binding site" evidence="13">
    <location>
        <position position="51"/>
    </location>
    <ligand>
        <name>NADPH</name>
        <dbReference type="ChEBI" id="CHEBI:57783"/>
    </ligand>
</feature>
<dbReference type="GO" id="GO:0005829">
    <property type="term" value="C:cytosol"/>
    <property type="evidence" value="ECO:0007669"/>
    <property type="project" value="TreeGrafter"/>
</dbReference>
<organism evidence="20 21">
    <name type="scientific">Collinsella intestinalis</name>
    <dbReference type="NCBI Taxonomy" id="147207"/>
    <lineage>
        <taxon>Bacteria</taxon>
        <taxon>Bacillati</taxon>
        <taxon>Actinomycetota</taxon>
        <taxon>Coriobacteriia</taxon>
        <taxon>Coriobacteriales</taxon>
        <taxon>Coriobacteriaceae</taxon>
        <taxon>Collinsella</taxon>
    </lineage>
</organism>
<keyword evidence="13" id="KW-0963">Cytoplasm</keyword>
<feature type="binding site" evidence="13">
    <location>
        <position position="256"/>
    </location>
    <ligand>
        <name>NADPH</name>
        <dbReference type="ChEBI" id="CHEBI:57783"/>
    </ligand>
</feature>
<feature type="binding site" evidence="13">
    <location>
        <position position="108"/>
    </location>
    <ligand>
        <name>NADPH</name>
        <dbReference type="ChEBI" id="CHEBI:57783"/>
    </ligand>
</feature>
<name>A0A943GPR8_9ACTN</name>
<dbReference type="NCBIfam" id="NF000942">
    <property type="entry name" value="PRK00094.1-4"/>
    <property type="match status" value="1"/>
</dbReference>
<comment type="catalytic activity">
    <reaction evidence="13">
        <text>sn-glycerol 3-phosphate + NAD(+) = dihydroxyacetone phosphate + NADH + H(+)</text>
        <dbReference type="Rhea" id="RHEA:11092"/>
        <dbReference type="ChEBI" id="CHEBI:15378"/>
        <dbReference type="ChEBI" id="CHEBI:57540"/>
        <dbReference type="ChEBI" id="CHEBI:57597"/>
        <dbReference type="ChEBI" id="CHEBI:57642"/>
        <dbReference type="ChEBI" id="CHEBI:57945"/>
        <dbReference type="EC" id="1.1.1.94"/>
    </reaction>
</comment>
<feature type="binding site" evidence="13">
    <location>
        <position position="137"/>
    </location>
    <ligand>
        <name>sn-glycerol 3-phosphate</name>
        <dbReference type="ChEBI" id="CHEBI:57597"/>
    </ligand>
</feature>
<keyword evidence="7 13" id="KW-0594">Phospholipid biosynthesis</keyword>
<evidence type="ECO:0000256" key="13">
    <source>
        <dbReference type="HAMAP-Rule" id="MF_00394"/>
    </source>
</evidence>
<evidence type="ECO:0000259" key="18">
    <source>
        <dbReference type="Pfam" id="PF01210"/>
    </source>
</evidence>
<feature type="binding site" evidence="13">
    <location>
        <position position="14"/>
    </location>
    <ligand>
        <name>NADPH</name>
        <dbReference type="ChEBI" id="CHEBI:57783"/>
    </ligand>
</feature>
<keyword evidence="8 13" id="KW-1208">Phospholipid metabolism</keyword>
<sequence length="338" mass="35680">MSNMRIALIGTGSWGTAMAGLVASHGHTVVMWSYDPAPAHEINELHTNSCYLSDYTLPENVSATCSHEEALAGADAVIFAVPSSFLRGVARDCAPYISDGLPVLCLAKGIELGTGLLMSDVIASEIGHPERIAALSGPNHAEEICHGALSASTIACESMEIGDFFKGIILGPNFRIYLSTDLVGVELCGAMKNIMAIICGIAAGSGMGDNALALIMTRGLAEMSRLVHACGGEAMTCMGLAGMGDLIVTCTSRHSRNRSFGEAFARGETLEEYQARRRMVVEGAAAAKSVSELARSKGVDVPFAFALEQLLYGSMTLEEALDQLTSRMPGEEFYGLDE</sequence>
<dbReference type="PROSITE" id="PS00957">
    <property type="entry name" value="NAD_G3PDH"/>
    <property type="match status" value="1"/>
</dbReference>
<dbReference type="HAMAP" id="MF_00394">
    <property type="entry name" value="NAD_Glyc3P_dehydrog"/>
    <property type="match status" value="1"/>
</dbReference>
<protein>
    <recommendedName>
        <fullName evidence="11 13">Glycerol-3-phosphate dehydrogenase [NAD(P)+]</fullName>
        <ecNumber evidence="10 13">1.1.1.94</ecNumber>
    </recommendedName>
    <alternativeName>
        <fullName evidence="13">NAD(P)(+)-dependent glycerol-3-phosphate dehydrogenase</fullName>
    </alternativeName>
    <alternativeName>
        <fullName evidence="12 13">NAD(P)H-dependent dihydroxyacetone-phosphate reductase</fullName>
    </alternativeName>
</protein>
<reference evidence="20" key="1">
    <citation type="submission" date="2021-02" db="EMBL/GenBank/DDBJ databases">
        <title>Infant gut strain persistence is associated with maternal origin, phylogeny, and functional potential including surface adhesion and iron acquisition.</title>
        <authorList>
            <person name="Lou Y.C."/>
        </authorList>
    </citation>
    <scope>NUCLEOTIDE SEQUENCE</scope>
    <source>
        <strain evidence="20">L3_128_245G1_dasL3_128_245G1_concoct_49</strain>
    </source>
</reference>
<keyword evidence="13" id="KW-0547">Nucleotide-binding</keyword>
<feature type="binding site" evidence="15">
    <location>
        <position position="108"/>
    </location>
    <ligand>
        <name>substrate</name>
    </ligand>
</feature>
<feature type="binding site" evidence="13">
    <location>
        <position position="245"/>
    </location>
    <ligand>
        <name>sn-glycerol 3-phosphate</name>
        <dbReference type="ChEBI" id="CHEBI:57597"/>
    </ligand>
</feature>
<feature type="binding site" evidence="13">
    <location>
        <position position="192"/>
    </location>
    <ligand>
        <name>sn-glycerol 3-phosphate</name>
        <dbReference type="ChEBI" id="CHEBI:57597"/>
    </ligand>
</feature>
<evidence type="ECO:0000256" key="10">
    <source>
        <dbReference type="ARBA" id="ARBA00066687"/>
    </source>
</evidence>
<evidence type="ECO:0000256" key="17">
    <source>
        <dbReference type="RuleBase" id="RU000437"/>
    </source>
</evidence>
<dbReference type="EMBL" id="JAGZJA010000001">
    <property type="protein sequence ID" value="MBS5146474.1"/>
    <property type="molecule type" value="Genomic_DNA"/>
</dbReference>
<dbReference type="PRINTS" id="PR00077">
    <property type="entry name" value="GPDHDRGNASE"/>
</dbReference>
<evidence type="ECO:0000256" key="11">
    <source>
        <dbReference type="ARBA" id="ARBA00069372"/>
    </source>
</evidence>
<dbReference type="InterPro" id="IPR006109">
    <property type="entry name" value="G3P_DH_NAD-dep_C"/>
</dbReference>
<dbReference type="EC" id="1.1.1.94" evidence="10 13"/>
<feature type="binding site" evidence="13">
    <location>
        <position position="13"/>
    </location>
    <ligand>
        <name>NADPH</name>
        <dbReference type="ChEBI" id="CHEBI:57783"/>
    </ligand>
</feature>
<gene>
    <name evidence="13" type="primary">gpsA</name>
    <name evidence="20" type="ORF">KHY67_02030</name>
</gene>
<evidence type="ECO:0000256" key="5">
    <source>
        <dbReference type="ARBA" id="ARBA00023027"/>
    </source>
</evidence>
<evidence type="ECO:0000256" key="15">
    <source>
        <dbReference type="PIRSR" id="PIRSR000114-2"/>
    </source>
</evidence>
<feature type="domain" description="Glycerol-3-phosphate dehydrogenase NAD-dependent N-terminal" evidence="18">
    <location>
        <begin position="6"/>
        <end position="160"/>
    </location>
</feature>
<feature type="binding site" evidence="15">
    <location>
        <begin position="256"/>
        <end position="257"/>
    </location>
    <ligand>
        <name>substrate</name>
    </ligand>
</feature>
<dbReference type="InterPro" id="IPR011128">
    <property type="entry name" value="G3P_DH_NAD-dep_N"/>
</dbReference>
<feature type="binding site" evidence="13">
    <location>
        <position position="257"/>
    </location>
    <ligand>
        <name>sn-glycerol 3-phosphate</name>
        <dbReference type="ChEBI" id="CHEBI:57597"/>
    </ligand>
</feature>
<feature type="binding site" evidence="16">
    <location>
        <position position="256"/>
    </location>
    <ligand>
        <name>NAD(+)</name>
        <dbReference type="ChEBI" id="CHEBI:57540"/>
    </ligand>
</feature>
<feature type="active site" description="Proton acceptor" evidence="13 14">
    <location>
        <position position="192"/>
    </location>
</feature>
<proteinExistence type="inferred from homology"/>
<accession>A0A943GPR8</accession>
<comment type="function">
    <text evidence="13">Catalyzes the reduction of the glycolytic intermediate dihydroxyacetone phosphate (DHAP) to sn-glycerol 3-phosphate (G3P), the key precursor for phospholipid synthesis.</text>
</comment>
<evidence type="ECO:0000256" key="6">
    <source>
        <dbReference type="ARBA" id="ARBA00023098"/>
    </source>
</evidence>
<feature type="binding site" evidence="16">
    <location>
        <position position="85"/>
    </location>
    <ligand>
        <name>NAD(+)</name>
        <dbReference type="ChEBI" id="CHEBI:57540"/>
    </ligand>
</feature>
<dbReference type="SUPFAM" id="SSF48179">
    <property type="entry name" value="6-phosphogluconate dehydrogenase C-terminal domain-like"/>
    <property type="match status" value="1"/>
</dbReference>
<dbReference type="GO" id="GO:0008654">
    <property type="term" value="P:phospholipid biosynthetic process"/>
    <property type="evidence" value="ECO:0007669"/>
    <property type="project" value="UniProtKB-KW"/>
</dbReference>
<comment type="subcellular location">
    <subcellularLocation>
        <location evidence="13">Cytoplasm</location>
    </subcellularLocation>
</comment>
<evidence type="ECO:0000256" key="8">
    <source>
        <dbReference type="ARBA" id="ARBA00023264"/>
    </source>
</evidence>
<evidence type="ECO:0000256" key="9">
    <source>
        <dbReference type="ARBA" id="ARBA00052716"/>
    </source>
</evidence>
<evidence type="ECO:0000256" key="7">
    <source>
        <dbReference type="ARBA" id="ARBA00023209"/>
    </source>
</evidence>
<evidence type="ECO:0000313" key="21">
    <source>
        <dbReference type="Proteomes" id="UP000738879"/>
    </source>
</evidence>
<keyword evidence="3 13" id="KW-0521">NADP</keyword>
<feature type="binding site" evidence="13">
    <location>
        <position position="108"/>
    </location>
    <ligand>
        <name>sn-glycerol 3-phosphate</name>
        <dbReference type="ChEBI" id="CHEBI:57597"/>
    </ligand>
</feature>
<comment type="caution">
    <text evidence="20">The sequence shown here is derived from an EMBL/GenBank/DDBJ whole genome shotgun (WGS) entry which is preliminary data.</text>
</comment>
<evidence type="ECO:0000256" key="14">
    <source>
        <dbReference type="PIRSR" id="PIRSR000114-1"/>
    </source>
</evidence>
<keyword evidence="6 13" id="KW-0443">Lipid metabolism</keyword>
<dbReference type="PANTHER" id="PTHR11728:SF1">
    <property type="entry name" value="GLYCEROL-3-PHOSPHATE DEHYDROGENASE [NAD(+)] 2, CHLOROPLASTIC"/>
    <property type="match status" value="1"/>
</dbReference>
<dbReference type="PIRSF" id="PIRSF000114">
    <property type="entry name" value="Glycerol-3-P_dh"/>
    <property type="match status" value="1"/>
</dbReference>
<feature type="binding site" evidence="16">
    <location>
        <begin position="10"/>
        <end position="15"/>
    </location>
    <ligand>
        <name>NAD(+)</name>
        <dbReference type="ChEBI" id="CHEBI:57540"/>
    </ligand>
</feature>
<dbReference type="FunFam" id="1.10.1040.10:FF:000001">
    <property type="entry name" value="Glycerol-3-phosphate dehydrogenase [NAD(P)+]"/>
    <property type="match status" value="1"/>
</dbReference>
<dbReference type="SUPFAM" id="SSF51735">
    <property type="entry name" value="NAD(P)-binding Rossmann-fold domains"/>
    <property type="match status" value="1"/>
</dbReference>
<dbReference type="Gene3D" id="1.10.1040.10">
    <property type="entry name" value="N-(1-d-carboxylethyl)-l-norvaline Dehydrogenase, domain 2"/>
    <property type="match status" value="1"/>
</dbReference>
<feature type="binding site" evidence="13">
    <location>
        <position position="282"/>
    </location>
    <ligand>
        <name>NADPH</name>
        <dbReference type="ChEBI" id="CHEBI:57783"/>
    </ligand>
</feature>
<evidence type="ECO:0000256" key="4">
    <source>
        <dbReference type="ARBA" id="ARBA00023002"/>
    </source>
</evidence>
<dbReference type="GO" id="GO:0047952">
    <property type="term" value="F:glycerol-3-phosphate dehydrogenase [NAD(P)+] activity"/>
    <property type="evidence" value="ECO:0007669"/>
    <property type="project" value="UniProtKB-UniRule"/>
</dbReference>
<dbReference type="Proteomes" id="UP000738879">
    <property type="component" value="Unassembled WGS sequence"/>
</dbReference>
<keyword evidence="2 13" id="KW-0444">Lipid biosynthesis</keyword>
<dbReference type="Pfam" id="PF01210">
    <property type="entry name" value="NAD_Gly3P_dh_N"/>
    <property type="match status" value="1"/>
</dbReference>
<dbReference type="Gene3D" id="3.40.50.720">
    <property type="entry name" value="NAD(P)-binding Rossmann-like Domain"/>
    <property type="match status" value="1"/>
</dbReference>
<dbReference type="GO" id="GO:0051287">
    <property type="term" value="F:NAD binding"/>
    <property type="evidence" value="ECO:0007669"/>
    <property type="project" value="InterPro"/>
</dbReference>
<dbReference type="InterPro" id="IPR013328">
    <property type="entry name" value="6PGD_dom2"/>
</dbReference>
<comment type="caution">
    <text evidence="13">Lacks conserved residue(s) required for the propagation of feature annotation.</text>
</comment>
<feature type="binding site" evidence="13">
    <location>
        <position position="280"/>
    </location>
    <ligand>
        <name>NADPH</name>
        <dbReference type="ChEBI" id="CHEBI:57783"/>
    </ligand>
</feature>
<feature type="binding site" evidence="13">
    <location>
        <position position="141"/>
    </location>
    <ligand>
        <name>NADPH</name>
        <dbReference type="ChEBI" id="CHEBI:57783"/>
    </ligand>
</feature>
<feature type="binding site" evidence="16">
    <location>
        <position position="141"/>
    </location>
    <ligand>
        <name>NAD(+)</name>
        <dbReference type="ChEBI" id="CHEBI:57540"/>
    </ligand>
</feature>
<keyword evidence="5 13" id="KW-0520">NAD</keyword>
<evidence type="ECO:0000259" key="19">
    <source>
        <dbReference type="Pfam" id="PF07479"/>
    </source>
</evidence>
<dbReference type="InterPro" id="IPR036291">
    <property type="entry name" value="NAD(P)-bd_dom_sf"/>
</dbReference>
<dbReference type="InterPro" id="IPR008927">
    <property type="entry name" value="6-PGluconate_DH-like_C_sf"/>
</dbReference>
<evidence type="ECO:0000256" key="16">
    <source>
        <dbReference type="PIRSR" id="PIRSR000114-3"/>
    </source>
</evidence>
<dbReference type="NCBIfam" id="NF000940">
    <property type="entry name" value="PRK00094.1-2"/>
    <property type="match status" value="1"/>
</dbReference>
<comment type="catalytic activity">
    <reaction evidence="9">
        <text>sn-glycerol 3-phosphate + NADP(+) = dihydroxyacetone phosphate + NADPH + H(+)</text>
        <dbReference type="Rhea" id="RHEA:11096"/>
        <dbReference type="ChEBI" id="CHEBI:15378"/>
        <dbReference type="ChEBI" id="CHEBI:57597"/>
        <dbReference type="ChEBI" id="CHEBI:57642"/>
        <dbReference type="ChEBI" id="CHEBI:57783"/>
        <dbReference type="ChEBI" id="CHEBI:58349"/>
        <dbReference type="EC" id="1.1.1.94"/>
    </reaction>
    <physiologicalReaction direction="right-to-left" evidence="9">
        <dbReference type="Rhea" id="RHEA:11098"/>
    </physiologicalReaction>
</comment>
<dbReference type="GO" id="GO:0046168">
    <property type="term" value="P:glycerol-3-phosphate catabolic process"/>
    <property type="evidence" value="ECO:0007669"/>
    <property type="project" value="InterPro"/>
</dbReference>
<dbReference type="FunFam" id="3.40.50.720:FF:000019">
    <property type="entry name" value="Glycerol-3-phosphate dehydrogenase [NAD(P)+]"/>
    <property type="match status" value="1"/>
</dbReference>
<evidence type="ECO:0000256" key="12">
    <source>
        <dbReference type="ARBA" id="ARBA00080511"/>
    </source>
</evidence>
<dbReference type="AlphaFoldDB" id="A0A943GPR8"/>
<evidence type="ECO:0000256" key="1">
    <source>
        <dbReference type="ARBA" id="ARBA00011009"/>
    </source>
</evidence>
<dbReference type="InterPro" id="IPR006168">
    <property type="entry name" value="G3P_DH_NAD-dep"/>
</dbReference>
<dbReference type="GO" id="GO:0005975">
    <property type="term" value="P:carbohydrate metabolic process"/>
    <property type="evidence" value="ECO:0007669"/>
    <property type="project" value="InterPro"/>
</dbReference>
<comment type="pathway">
    <text evidence="13">Membrane lipid metabolism; glycerophospholipid metabolism.</text>
</comment>
<dbReference type="RefSeq" id="WP_270254273.1">
    <property type="nucleotide sequence ID" value="NZ_CAJLDC010000003.1"/>
</dbReference>
<feature type="domain" description="Glycerol-3-phosphate dehydrogenase NAD-dependent C-terminal" evidence="19">
    <location>
        <begin position="181"/>
        <end position="321"/>
    </location>
</feature>
<evidence type="ECO:0000256" key="2">
    <source>
        <dbReference type="ARBA" id="ARBA00022516"/>
    </source>
</evidence>
<dbReference type="PANTHER" id="PTHR11728">
    <property type="entry name" value="GLYCEROL-3-PHOSPHATE DEHYDROGENASE"/>
    <property type="match status" value="1"/>
</dbReference>
<dbReference type="GO" id="GO:0006650">
    <property type="term" value="P:glycerophospholipid metabolic process"/>
    <property type="evidence" value="ECO:0007669"/>
    <property type="project" value="UniProtKB-UniRule"/>
</dbReference>
<dbReference type="Pfam" id="PF07479">
    <property type="entry name" value="NAD_Gly3P_dh_C"/>
    <property type="match status" value="1"/>
</dbReference>
<feature type="binding site" evidence="13">
    <location>
        <position position="255"/>
    </location>
    <ligand>
        <name>sn-glycerol 3-phosphate</name>
        <dbReference type="ChEBI" id="CHEBI:57597"/>
    </ligand>
</feature>
<evidence type="ECO:0000256" key="3">
    <source>
        <dbReference type="ARBA" id="ARBA00022857"/>
    </source>
</evidence>